<dbReference type="PANTHER" id="PTHR10937:SF0">
    <property type="entry name" value="GLUTAMINE--FRUCTOSE-6-PHOSPHATE TRANSAMINASE (ISOMERIZING)"/>
    <property type="match status" value="1"/>
</dbReference>
<dbReference type="SUPFAM" id="SSF56235">
    <property type="entry name" value="N-terminal nucleophile aminohydrolases (Ntn hydrolases)"/>
    <property type="match status" value="1"/>
</dbReference>
<dbReference type="InterPro" id="IPR001347">
    <property type="entry name" value="SIS_dom"/>
</dbReference>
<evidence type="ECO:0000256" key="4">
    <source>
        <dbReference type="ARBA" id="ARBA00016090"/>
    </source>
</evidence>
<dbReference type="InterPro" id="IPR005855">
    <property type="entry name" value="GFAT"/>
</dbReference>
<feature type="domain" description="SIS" evidence="12">
    <location>
        <begin position="465"/>
        <end position="610"/>
    </location>
</feature>
<dbReference type="Pfam" id="PF01380">
    <property type="entry name" value="SIS"/>
    <property type="match status" value="2"/>
</dbReference>
<evidence type="ECO:0000313" key="13">
    <source>
        <dbReference type="EMBL" id="EME60558.1"/>
    </source>
</evidence>
<name>M2ZI29_9PSEU</name>
<feature type="initiator methionine" description="Removed" evidence="10">
    <location>
        <position position="1"/>
    </location>
</feature>
<proteinExistence type="inferred from homology"/>
<dbReference type="NCBIfam" id="TIGR01135">
    <property type="entry name" value="glmS"/>
    <property type="match status" value="1"/>
</dbReference>
<dbReference type="GO" id="GO:0006487">
    <property type="term" value="P:protein N-linked glycosylation"/>
    <property type="evidence" value="ECO:0007669"/>
    <property type="project" value="TreeGrafter"/>
</dbReference>
<feature type="domain" description="Glutamine amidotransferase type-2" evidence="11">
    <location>
        <begin position="2"/>
        <end position="226"/>
    </location>
</feature>
<protein>
    <recommendedName>
        <fullName evidence="4 10">Glutamine--fructose-6-phosphate aminotransferase [isomerizing]</fullName>
        <ecNumber evidence="3 10">2.6.1.16</ecNumber>
    </recommendedName>
    <alternativeName>
        <fullName evidence="10">D-fructose-6-phosphate amidotransferase</fullName>
    </alternativeName>
    <alternativeName>
        <fullName evidence="10">GFAT</fullName>
    </alternativeName>
    <alternativeName>
        <fullName evidence="10">Glucosamine-6-phosphate synthase</fullName>
    </alternativeName>
    <alternativeName>
        <fullName evidence="10">Hexosephosphate aminotransferase</fullName>
    </alternativeName>
    <alternativeName>
        <fullName evidence="10">L-glutamine--D-fructose-6-phosphate amidotransferase</fullName>
    </alternativeName>
</protein>
<comment type="caution">
    <text evidence="13">The sequence shown here is derived from an EMBL/GenBank/DDBJ whole genome shotgun (WGS) entry which is preliminary data.</text>
</comment>
<sequence>MCGIVGYVGHRPALDVVIGGLRRMEYRGYDSAGVAVLDGAGELNVERKAGRLANLETQLDTVGRDAFTGTAGMGHTRWATHGAPVDRNSHPHRDASQRVAVVHNGIIENFAALRAELEAEGVEMASDTDSETAAHLIARAYTESDTKGDFPASVAAVCRRLEGAFTLVVSIADQPDTIVAARRSSPLVVGVGEGEHFVASDVAAFIEHTREAVELGQDQLVVITRDGYDVTDFHGDAAQAKPFTVDWDLSAAEKGGHEYFMLKEIEEQPEALANTLRGHFDGGRIILDEQRISDQDLRDVDKVFVVACGSAYHSGLVAKYAIEHWCRLPVEVELASEFRYRDPVLDRATLVVAVSQSGETADTLEAVRHAREQKARVLAVCNTNGAQIPRESDAVLYTHAGPEIGVASTKAFLAQIAANYLVGLALAQARGTKYPDEVAREFAELEAMPAAVQKVLSTVDQVRDLGRRIADSKAVLFLGRHVGFPVALEGALKLKELAYMHAEGFAAGELKHGPIALIEEGLPVVVVMPSPKGRAMLHSKLVSNISEIQARGARTIVIAEEGDETVRPFADELIEIPAVPTLLQPLVSTVPLQVLAAEIARTRGYDVDKPRNLAKSVTVE</sequence>
<dbReference type="EC" id="2.6.1.16" evidence="3 10"/>
<dbReference type="InterPro" id="IPR035490">
    <property type="entry name" value="GlmS/FrlB_SIS"/>
</dbReference>
<dbReference type="GO" id="GO:0006002">
    <property type="term" value="P:fructose 6-phosphate metabolic process"/>
    <property type="evidence" value="ECO:0007669"/>
    <property type="project" value="TreeGrafter"/>
</dbReference>
<dbReference type="GO" id="GO:0004360">
    <property type="term" value="F:glutamine-fructose-6-phosphate transaminase (isomerizing) activity"/>
    <property type="evidence" value="ECO:0007669"/>
    <property type="project" value="UniProtKB-UniRule"/>
</dbReference>
<dbReference type="Proteomes" id="UP000054226">
    <property type="component" value="Unassembled WGS sequence"/>
</dbReference>
<keyword evidence="6 10" id="KW-0032">Aminotransferase</keyword>
<reference evidence="13 14" key="1">
    <citation type="journal article" date="2013" name="Genome Announc.">
        <title>Draft Genome Sequence of Amycolatopsis decaplanina Strain DSM 44594T.</title>
        <authorList>
            <person name="Kaur N."/>
            <person name="Kumar S."/>
            <person name="Bala M."/>
            <person name="Raghava G.P."/>
            <person name="Mayilraj S."/>
        </authorList>
    </citation>
    <scope>NUCLEOTIDE SEQUENCE [LARGE SCALE GENOMIC DNA]</scope>
    <source>
        <strain evidence="13 14">DSM 44594</strain>
    </source>
</reference>
<dbReference type="Pfam" id="PF13522">
    <property type="entry name" value="GATase_6"/>
    <property type="match status" value="1"/>
</dbReference>
<dbReference type="FunFam" id="3.40.50.10490:FF:000001">
    <property type="entry name" value="Glutamine--fructose-6-phosphate aminotransferase [isomerizing]"/>
    <property type="match status" value="1"/>
</dbReference>
<keyword evidence="7 10" id="KW-0808">Transferase</keyword>
<feature type="active site" description="Nucleophile; for GATase activity" evidence="10">
    <location>
        <position position="2"/>
    </location>
</feature>
<dbReference type="HAMAP" id="MF_00164">
    <property type="entry name" value="GlmS"/>
    <property type="match status" value="1"/>
</dbReference>
<evidence type="ECO:0000259" key="12">
    <source>
        <dbReference type="PROSITE" id="PS51464"/>
    </source>
</evidence>
<evidence type="ECO:0000256" key="5">
    <source>
        <dbReference type="ARBA" id="ARBA00022490"/>
    </source>
</evidence>
<evidence type="ECO:0000256" key="9">
    <source>
        <dbReference type="ARBA" id="ARBA00022962"/>
    </source>
</evidence>
<dbReference type="InterPro" id="IPR017932">
    <property type="entry name" value="GATase_2_dom"/>
</dbReference>
<comment type="catalytic activity">
    <reaction evidence="1 10">
        <text>D-fructose 6-phosphate + L-glutamine = D-glucosamine 6-phosphate + L-glutamate</text>
        <dbReference type="Rhea" id="RHEA:13237"/>
        <dbReference type="ChEBI" id="CHEBI:29985"/>
        <dbReference type="ChEBI" id="CHEBI:58359"/>
        <dbReference type="ChEBI" id="CHEBI:58725"/>
        <dbReference type="ChEBI" id="CHEBI:61527"/>
        <dbReference type="EC" id="2.6.1.16"/>
    </reaction>
</comment>
<keyword evidence="9" id="KW-0315">Glutamine amidotransferase</keyword>
<keyword evidence="14" id="KW-1185">Reference proteome</keyword>
<dbReference type="CDD" id="cd05008">
    <property type="entry name" value="SIS_GlmS_GlmD_1"/>
    <property type="match status" value="1"/>
</dbReference>
<dbReference type="CDD" id="cd00714">
    <property type="entry name" value="GFAT"/>
    <property type="match status" value="1"/>
</dbReference>
<dbReference type="RefSeq" id="WP_007031085.1">
    <property type="nucleotide sequence ID" value="NZ_AOHO01000048.1"/>
</dbReference>
<dbReference type="CDD" id="cd05009">
    <property type="entry name" value="SIS_GlmS_GlmD_2"/>
    <property type="match status" value="1"/>
</dbReference>
<dbReference type="PANTHER" id="PTHR10937">
    <property type="entry name" value="GLUCOSAMINE--FRUCTOSE-6-PHOSPHATE AMINOTRANSFERASE, ISOMERIZING"/>
    <property type="match status" value="1"/>
</dbReference>
<keyword evidence="5 10" id="KW-0963">Cytoplasm</keyword>
<dbReference type="Gene3D" id="3.40.50.10490">
    <property type="entry name" value="Glucose-6-phosphate isomerase like protein, domain 1"/>
    <property type="match status" value="2"/>
</dbReference>
<dbReference type="InterPro" id="IPR047084">
    <property type="entry name" value="GFAT_N"/>
</dbReference>
<accession>M2ZI29</accession>
<dbReference type="NCBIfam" id="NF001484">
    <property type="entry name" value="PRK00331.1"/>
    <property type="match status" value="1"/>
</dbReference>
<dbReference type="OrthoDB" id="9761808at2"/>
<evidence type="ECO:0000256" key="8">
    <source>
        <dbReference type="ARBA" id="ARBA00022737"/>
    </source>
</evidence>
<evidence type="ECO:0000313" key="14">
    <source>
        <dbReference type="Proteomes" id="UP000054226"/>
    </source>
</evidence>
<dbReference type="InterPro" id="IPR029055">
    <property type="entry name" value="Ntn_hydrolases_N"/>
</dbReference>
<dbReference type="GO" id="GO:0005829">
    <property type="term" value="C:cytosol"/>
    <property type="evidence" value="ECO:0007669"/>
    <property type="project" value="TreeGrafter"/>
</dbReference>
<dbReference type="InterPro" id="IPR046348">
    <property type="entry name" value="SIS_dom_sf"/>
</dbReference>
<dbReference type="PROSITE" id="PS51464">
    <property type="entry name" value="SIS"/>
    <property type="match status" value="2"/>
</dbReference>
<evidence type="ECO:0000256" key="7">
    <source>
        <dbReference type="ARBA" id="ARBA00022679"/>
    </source>
</evidence>
<comment type="subunit">
    <text evidence="10">Homodimer.</text>
</comment>
<keyword evidence="8" id="KW-0677">Repeat</keyword>
<dbReference type="GO" id="GO:0006047">
    <property type="term" value="P:UDP-N-acetylglucosamine metabolic process"/>
    <property type="evidence" value="ECO:0007669"/>
    <property type="project" value="TreeGrafter"/>
</dbReference>
<dbReference type="AlphaFoldDB" id="M2ZI29"/>
<dbReference type="PROSITE" id="PS51278">
    <property type="entry name" value="GATASE_TYPE_2"/>
    <property type="match status" value="1"/>
</dbReference>
<dbReference type="EMBL" id="AOHO01000048">
    <property type="protein sequence ID" value="EME60558.1"/>
    <property type="molecule type" value="Genomic_DNA"/>
</dbReference>
<feature type="domain" description="SIS" evidence="12">
    <location>
        <begin position="293"/>
        <end position="432"/>
    </location>
</feature>
<evidence type="ECO:0000256" key="6">
    <source>
        <dbReference type="ARBA" id="ARBA00022576"/>
    </source>
</evidence>
<evidence type="ECO:0000259" key="11">
    <source>
        <dbReference type="PROSITE" id="PS51278"/>
    </source>
</evidence>
<organism evidence="13 14">
    <name type="scientific">Amycolatopsis decaplanina DSM 44594</name>
    <dbReference type="NCBI Taxonomy" id="1284240"/>
    <lineage>
        <taxon>Bacteria</taxon>
        <taxon>Bacillati</taxon>
        <taxon>Actinomycetota</taxon>
        <taxon>Actinomycetes</taxon>
        <taxon>Pseudonocardiales</taxon>
        <taxon>Pseudonocardiaceae</taxon>
        <taxon>Amycolatopsis</taxon>
    </lineage>
</organism>
<comment type="subcellular location">
    <subcellularLocation>
        <location evidence="2 10">Cytoplasm</location>
    </subcellularLocation>
</comment>
<dbReference type="FunFam" id="3.60.20.10:FF:000006">
    <property type="entry name" value="Glutamine--fructose-6-phosphate aminotransferase [isomerizing]"/>
    <property type="match status" value="1"/>
</dbReference>
<dbReference type="SUPFAM" id="SSF53697">
    <property type="entry name" value="SIS domain"/>
    <property type="match status" value="1"/>
</dbReference>
<evidence type="ECO:0000256" key="1">
    <source>
        <dbReference type="ARBA" id="ARBA00001031"/>
    </source>
</evidence>
<evidence type="ECO:0000256" key="10">
    <source>
        <dbReference type="HAMAP-Rule" id="MF_00164"/>
    </source>
</evidence>
<evidence type="ECO:0000256" key="2">
    <source>
        <dbReference type="ARBA" id="ARBA00004496"/>
    </source>
</evidence>
<gene>
    <name evidence="10" type="primary">glmS</name>
    <name evidence="13" type="ORF">H074_16077</name>
</gene>
<dbReference type="GO" id="GO:0005975">
    <property type="term" value="P:carbohydrate metabolic process"/>
    <property type="evidence" value="ECO:0007669"/>
    <property type="project" value="UniProtKB-UniRule"/>
</dbReference>
<dbReference type="Gene3D" id="3.60.20.10">
    <property type="entry name" value="Glutamine Phosphoribosylpyrophosphate, subunit 1, domain 1"/>
    <property type="match status" value="1"/>
</dbReference>
<evidence type="ECO:0000256" key="3">
    <source>
        <dbReference type="ARBA" id="ARBA00012916"/>
    </source>
</evidence>
<comment type="function">
    <text evidence="10">Catalyzes the first step in hexosamine metabolism, converting fructose-6P into glucosamine-6P using glutamine as a nitrogen source.</text>
</comment>
<dbReference type="InterPro" id="IPR035466">
    <property type="entry name" value="GlmS/AgaS_SIS"/>
</dbReference>
<dbReference type="GO" id="GO:0097367">
    <property type="term" value="F:carbohydrate derivative binding"/>
    <property type="evidence" value="ECO:0007669"/>
    <property type="project" value="InterPro"/>
</dbReference>
<dbReference type="PATRIC" id="fig|1284240.4.peg.3271"/>
<feature type="active site" description="For Fru-6P isomerization activity" evidence="10">
    <location>
        <position position="615"/>
    </location>
</feature>